<keyword evidence="3" id="KW-1185">Reference proteome</keyword>
<dbReference type="OrthoDB" id="264917at2759"/>
<feature type="region of interest" description="Disordered" evidence="1">
    <location>
        <begin position="103"/>
        <end position="136"/>
    </location>
</feature>
<comment type="caution">
    <text evidence="2">The sequence shown here is derived from an EMBL/GenBank/DDBJ whole genome shotgun (WGS) entry which is preliminary data.</text>
</comment>
<dbReference type="AlphaFoldDB" id="A0A8X7BSX2"/>
<sequence length="181" mass="21222">MNIWNRGPERKKGPFYRRRVDWGNPNCTIWSQRLGRAWSPDSPPWIKLAQIFEWVLRAKWPDGVFKCLNPPHLPQPHPWTEAVWPRFSKRCLSQHRTFTPPVPLQSIVEPPKHDIGPKKWENDSGKEHSSGPVIHRLDSPSQLTMNSLCELWKEIHLYQLSMGEKMRLIGILNGMVNNKEH</sequence>
<name>A0A8X7BSX2_9ARAC</name>
<evidence type="ECO:0000313" key="3">
    <source>
        <dbReference type="Proteomes" id="UP000886998"/>
    </source>
</evidence>
<dbReference type="EMBL" id="BMAV01003812">
    <property type="protein sequence ID" value="GFY43666.1"/>
    <property type="molecule type" value="Genomic_DNA"/>
</dbReference>
<accession>A0A8X7BSX2</accession>
<evidence type="ECO:0000313" key="2">
    <source>
        <dbReference type="EMBL" id="GFY43666.1"/>
    </source>
</evidence>
<reference evidence="2" key="1">
    <citation type="submission" date="2020-08" db="EMBL/GenBank/DDBJ databases">
        <title>Multicomponent nature underlies the extraordinary mechanical properties of spider dragline silk.</title>
        <authorList>
            <person name="Kono N."/>
            <person name="Nakamura H."/>
            <person name="Mori M."/>
            <person name="Yoshida Y."/>
            <person name="Ohtoshi R."/>
            <person name="Malay A.D."/>
            <person name="Moran D.A.P."/>
            <person name="Tomita M."/>
            <person name="Numata K."/>
            <person name="Arakawa K."/>
        </authorList>
    </citation>
    <scope>NUCLEOTIDE SEQUENCE</scope>
</reference>
<evidence type="ECO:0000256" key="1">
    <source>
        <dbReference type="SAM" id="MobiDB-lite"/>
    </source>
</evidence>
<gene>
    <name evidence="2" type="ORF">TNIN_306371</name>
</gene>
<proteinExistence type="predicted"/>
<feature type="compositionally biased region" description="Basic and acidic residues" evidence="1">
    <location>
        <begin position="110"/>
        <end position="129"/>
    </location>
</feature>
<organism evidence="2 3">
    <name type="scientific">Trichonephila inaurata madagascariensis</name>
    <dbReference type="NCBI Taxonomy" id="2747483"/>
    <lineage>
        <taxon>Eukaryota</taxon>
        <taxon>Metazoa</taxon>
        <taxon>Ecdysozoa</taxon>
        <taxon>Arthropoda</taxon>
        <taxon>Chelicerata</taxon>
        <taxon>Arachnida</taxon>
        <taxon>Araneae</taxon>
        <taxon>Araneomorphae</taxon>
        <taxon>Entelegynae</taxon>
        <taxon>Araneoidea</taxon>
        <taxon>Nephilidae</taxon>
        <taxon>Trichonephila</taxon>
        <taxon>Trichonephila inaurata</taxon>
    </lineage>
</organism>
<dbReference type="Proteomes" id="UP000886998">
    <property type="component" value="Unassembled WGS sequence"/>
</dbReference>
<protein>
    <submittedName>
        <fullName evidence="2">Uncharacterized protein</fullName>
    </submittedName>
</protein>